<dbReference type="EMBL" id="JANUCP010000006">
    <property type="protein sequence ID" value="MCS3920687.1"/>
    <property type="molecule type" value="Genomic_DNA"/>
</dbReference>
<accession>A0ABT2ERY6</accession>
<dbReference type="GO" id="GO:0016853">
    <property type="term" value="F:isomerase activity"/>
    <property type="evidence" value="ECO:0007669"/>
    <property type="project" value="UniProtKB-KW"/>
</dbReference>
<proteinExistence type="predicted"/>
<evidence type="ECO:0000313" key="2">
    <source>
        <dbReference type="EMBL" id="MCS3920687.1"/>
    </source>
</evidence>
<dbReference type="SUPFAM" id="SSF51658">
    <property type="entry name" value="Xylose isomerase-like"/>
    <property type="match status" value="1"/>
</dbReference>
<protein>
    <submittedName>
        <fullName evidence="2">Sugar phosphate isomerase/epimerase</fullName>
    </submittedName>
</protein>
<comment type="caution">
    <text evidence="2">The sequence shown here is derived from an EMBL/GenBank/DDBJ whole genome shotgun (WGS) entry which is preliminary data.</text>
</comment>
<organism evidence="2 3">
    <name type="scientific">Candidatus Fervidibacter sacchari</name>
    <dbReference type="NCBI Taxonomy" id="1448929"/>
    <lineage>
        <taxon>Bacteria</taxon>
        <taxon>Candidatus Fervidibacterota</taxon>
        <taxon>Candidatus Fervidibacter</taxon>
    </lineage>
</organism>
<reference evidence="2 3" key="1">
    <citation type="submission" date="2022-08" db="EMBL/GenBank/DDBJ databases">
        <title>Bacterial and archaeal communities from various locations to study Microbial Dark Matter (Phase II).</title>
        <authorList>
            <person name="Stepanauskas R."/>
        </authorList>
    </citation>
    <scope>NUCLEOTIDE SEQUENCE [LARGE SCALE GENOMIC DNA]</scope>
    <source>
        <strain evidence="2 3">PD1</strain>
    </source>
</reference>
<dbReference type="PANTHER" id="PTHR12110:SF21">
    <property type="entry name" value="XYLOSE ISOMERASE-LIKE TIM BARREL DOMAIN-CONTAINING PROTEIN"/>
    <property type="match status" value="1"/>
</dbReference>
<keyword evidence="2" id="KW-0413">Isomerase</keyword>
<dbReference type="InterPro" id="IPR013022">
    <property type="entry name" value="Xyl_isomerase-like_TIM-brl"/>
</dbReference>
<dbReference type="Pfam" id="PF01261">
    <property type="entry name" value="AP_endonuc_2"/>
    <property type="match status" value="1"/>
</dbReference>
<dbReference type="InterPro" id="IPR050312">
    <property type="entry name" value="IolE/XylAMocC-like"/>
</dbReference>
<gene>
    <name evidence="2" type="ORF">M2350_003122</name>
</gene>
<name>A0ABT2ERY6_9BACT</name>
<evidence type="ECO:0000313" key="3">
    <source>
        <dbReference type="Proteomes" id="UP001204798"/>
    </source>
</evidence>
<feature type="domain" description="Xylose isomerase-like TIM barrel" evidence="1">
    <location>
        <begin position="17"/>
        <end position="253"/>
    </location>
</feature>
<dbReference type="InterPro" id="IPR036237">
    <property type="entry name" value="Xyl_isomerase-like_sf"/>
</dbReference>
<keyword evidence="3" id="KW-1185">Reference proteome</keyword>
<sequence length="273" mass="30930">MKWGFVAFPKPPEDYLKFAVEHGFSHMEIDLFAPQQWLSRFHSTRIRNLRRQFEELGLTRSFHAPYPLNLADFVPEVRAAAVKYVERLLQVACELEAKWVTVHPGYGLGIPTLEWVKTKAMENLKRSLDRLLPLAERLQVPMALENINPVPHDSEIVFLLDSAEELGRLLSEFPSPALKVCIDVGHAEVAGGFSAFWSVAQNRCVALHVHDNDTRSDLHLVPGTGNINWQSILSTLRDDGFDGAINVELFLDEHKVAAKQYLERIWADLKGGK</sequence>
<dbReference type="Proteomes" id="UP001204798">
    <property type="component" value="Unassembled WGS sequence"/>
</dbReference>
<evidence type="ECO:0000259" key="1">
    <source>
        <dbReference type="Pfam" id="PF01261"/>
    </source>
</evidence>
<dbReference type="RefSeq" id="WP_259100694.1">
    <property type="nucleotide sequence ID" value="NZ_CP130454.1"/>
</dbReference>
<dbReference type="PANTHER" id="PTHR12110">
    <property type="entry name" value="HYDROXYPYRUVATE ISOMERASE"/>
    <property type="match status" value="1"/>
</dbReference>
<dbReference type="Gene3D" id="3.20.20.150">
    <property type="entry name" value="Divalent-metal-dependent TIM barrel enzymes"/>
    <property type="match status" value="1"/>
</dbReference>